<feature type="region of interest" description="Disordered" evidence="2">
    <location>
        <begin position="89"/>
        <end position="124"/>
    </location>
</feature>
<organism evidence="3 4">
    <name type="scientific">Knufia peltigerae</name>
    <dbReference type="NCBI Taxonomy" id="1002370"/>
    <lineage>
        <taxon>Eukaryota</taxon>
        <taxon>Fungi</taxon>
        <taxon>Dikarya</taxon>
        <taxon>Ascomycota</taxon>
        <taxon>Pezizomycotina</taxon>
        <taxon>Eurotiomycetes</taxon>
        <taxon>Chaetothyriomycetidae</taxon>
        <taxon>Chaetothyriales</taxon>
        <taxon>Trichomeriaceae</taxon>
        <taxon>Knufia</taxon>
    </lineage>
</organism>
<feature type="compositionally biased region" description="Low complexity" evidence="2">
    <location>
        <begin position="103"/>
        <end position="112"/>
    </location>
</feature>
<feature type="compositionally biased region" description="Basic and acidic residues" evidence="2">
    <location>
        <begin position="92"/>
        <end position="101"/>
    </location>
</feature>
<proteinExistence type="predicted"/>
<evidence type="ECO:0000313" key="4">
    <source>
        <dbReference type="Proteomes" id="UP001172681"/>
    </source>
</evidence>
<feature type="coiled-coil region" evidence="1">
    <location>
        <begin position="485"/>
        <end position="512"/>
    </location>
</feature>
<protein>
    <submittedName>
        <fullName evidence="3">Uncharacterized protein</fullName>
    </submittedName>
</protein>
<name>A0AA39CR56_9EURO</name>
<dbReference type="EMBL" id="JAPDRN010000123">
    <property type="protein sequence ID" value="KAJ9620404.1"/>
    <property type="molecule type" value="Genomic_DNA"/>
</dbReference>
<evidence type="ECO:0000256" key="1">
    <source>
        <dbReference type="SAM" id="Coils"/>
    </source>
</evidence>
<comment type="caution">
    <text evidence="3">The sequence shown here is derived from an EMBL/GenBank/DDBJ whole genome shotgun (WGS) entry which is preliminary data.</text>
</comment>
<accession>A0AA39CR56</accession>
<sequence length="979" mass="104784">MSITKDFTYQRSSDGTTCTIVASDLVFTPDLIDPKQDHVIYADSLTFDTSRGDLWFPGHSLTIYARQLFQSSPGSGSISTKGVDCILGAPAGKDKTNDDPKVNGNNPNGQDGDPAKPEDFGGDAGDITIVVGEIPKAMSFNVSGGKGRAGQDGGDAAVGLIGPSGRDDDLSSNHKKRYSEGTIGGVGCEGGKGGDSGVGDSKTSKAKISRIVVLSTIAQSVIPGRGGSGGMFHCNTLIDVRVSGVLINVGHRGGMPGDPGKGGLKGPGGPGGIGGRRYKWHHYPMAGGEYIDDGRYDNGPQGPPGKDGRQRTGSLGSRGELWFDTINDLTKYFQPDDHLFGYLQLLLQVVKVKYLDGDYSRTKEMLTWIYGITKAPSTTDKWQGLHDESRVLLGRLSRGLDYFGNAVNFVPLASFNLYCSSVTNMLILGSHIEDVFQNFTTFLADQTKTYKDFDAAFKQAQDVINAYTQNRDTTIKQRKALWDECLDLGNQIAQAKQVMMDAEEKFKDAVNRKAKCLAFKDILGLVATIVACPENVASVMDSLEKLSASALASKVISIAGELPTDYLKLCQTIDKISSDFTDSADLFKKVQAHVDDDGAKLVTSVEDFDIKLEEFASMPEAADYKIAVHHYANLCTTRNAKIVECSKMDELILSFEGKILQTKAQLDQLQSDKASLADPTTAPYRNFMLSLYQNFKDNMLNYLFYEINAFKYRTLQDFDKILQSGNTLAEFQVLQSDILAAAIDFENSAGHETPYSDTKLDVTALAAPNWQGTFSTTGVLDFQVPLDIHAFAGWSEVRALTFRASLVGLKSSSSSAAAAAASGSGGGQEDIYVTLTCHGDSTIVARDGKKHRFTHNAVQSVYQYKLGSDGREQYEAGGTLADSVGTGAETKTIALSPFCTWSLRVPRQDKSGNPLNVGVDLTTVTQVLLFFSGTAVGSAVGSAAAAAAATAAAAAAAGKAMKLPNGQNAKESVDVNGKV</sequence>
<keyword evidence="4" id="KW-1185">Reference proteome</keyword>
<feature type="region of interest" description="Disordered" evidence="2">
    <location>
        <begin position="291"/>
        <end position="315"/>
    </location>
</feature>
<keyword evidence="1" id="KW-0175">Coiled coil</keyword>
<dbReference type="Proteomes" id="UP001172681">
    <property type="component" value="Unassembled WGS sequence"/>
</dbReference>
<dbReference type="AlphaFoldDB" id="A0AA39CR56"/>
<evidence type="ECO:0000256" key="2">
    <source>
        <dbReference type="SAM" id="MobiDB-lite"/>
    </source>
</evidence>
<evidence type="ECO:0000313" key="3">
    <source>
        <dbReference type="EMBL" id="KAJ9620404.1"/>
    </source>
</evidence>
<gene>
    <name evidence="3" type="ORF">H2204_012251</name>
</gene>
<reference evidence="3" key="1">
    <citation type="submission" date="2022-10" db="EMBL/GenBank/DDBJ databases">
        <title>Culturing micro-colonial fungi from biological soil crusts in the Mojave desert and describing Neophaeococcomyces mojavensis, and introducing the new genera and species Taxawa tesnikishii.</title>
        <authorList>
            <person name="Kurbessoian T."/>
            <person name="Stajich J.E."/>
        </authorList>
    </citation>
    <scope>NUCLEOTIDE SEQUENCE</scope>
    <source>
        <strain evidence="3">TK_35</strain>
    </source>
</reference>